<dbReference type="EMBL" id="KZ678151">
    <property type="protein sequence ID" value="PSN60037.1"/>
    <property type="molecule type" value="Genomic_DNA"/>
</dbReference>
<gene>
    <name evidence="2" type="ORF">BS50DRAFT_217728</name>
</gene>
<name>A0A2T2N3L5_CORCC</name>
<evidence type="ECO:0000313" key="3">
    <source>
        <dbReference type="Proteomes" id="UP000240883"/>
    </source>
</evidence>
<accession>A0A2T2N3L5</accession>
<reference evidence="2 3" key="1">
    <citation type="journal article" date="2018" name="Front. Microbiol.">
        <title>Genome-Wide Analysis of Corynespora cassiicola Leaf Fall Disease Putative Effectors.</title>
        <authorList>
            <person name="Lopez D."/>
            <person name="Ribeiro S."/>
            <person name="Label P."/>
            <person name="Fumanal B."/>
            <person name="Venisse J.S."/>
            <person name="Kohler A."/>
            <person name="de Oliveira R.R."/>
            <person name="Labutti K."/>
            <person name="Lipzen A."/>
            <person name="Lail K."/>
            <person name="Bauer D."/>
            <person name="Ohm R.A."/>
            <person name="Barry K.W."/>
            <person name="Spatafora J."/>
            <person name="Grigoriev I.V."/>
            <person name="Martin F.M."/>
            <person name="Pujade-Renaud V."/>
        </authorList>
    </citation>
    <scope>NUCLEOTIDE SEQUENCE [LARGE SCALE GENOMIC DNA]</scope>
    <source>
        <strain evidence="2 3">Philippines</strain>
    </source>
</reference>
<dbReference type="Proteomes" id="UP000240883">
    <property type="component" value="Unassembled WGS sequence"/>
</dbReference>
<keyword evidence="1" id="KW-0472">Membrane</keyword>
<feature type="transmembrane region" description="Helical" evidence="1">
    <location>
        <begin position="34"/>
        <end position="60"/>
    </location>
</feature>
<organism evidence="2 3">
    <name type="scientific">Corynespora cassiicola Philippines</name>
    <dbReference type="NCBI Taxonomy" id="1448308"/>
    <lineage>
        <taxon>Eukaryota</taxon>
        <taxon>Fungi</taxon>
        <taxon>Dikarya</taxon>
        <taxon>Ascomycota</taxon>
        <taxon>Pezizomycotina</taxon>
        <taxon>Dothideomycetes</taxon>
        <taxon>Pleosporomycetidae</taxon>
        <taxon>Pleosporales</taxon>
        <taxon>Corynesporascaceae</taxon>
        <taxon>Corynespora</taxon>
    </lineage>
</organism>
<keyword evidence="3" id="KW-1185">Reference proteome</keyword>
<keyword evidence="1" id="KW-0812">Transmembrane</keyword>
<protein>
    <submittedName>
        <fullName evidence="2">Uncharacterized protein</fullName>
    </submittedName>
</protein>
<sequence>MPKFAATRMLPLLPALAYLFLTYSARPHTQMYNVLVSYMFLSLPVCLSITSFQSHLLFFFCRDEGWMKGWICRWLYESETREFSHPFHQRRFLFFCLFSQSDIPRPPFFWACRVGAFREPDSASGFFPFLS</sequence>
<evidence type="ECO:0000256" key="1">
    <source>
        <dbReference type="SAM" id="Phobius"/>
    </source>
</evidence>
<evidence type="ECO:0000313" key="2">
    <source>
        <dbReference type="EMBL" id="PSN60037.1"/>
    </source>
</evidence>
<keyword evidence="1" id="KW-1133">Transmembrane helix</keyword>
<dbReference type="AlphaFoldDB" id="A0A2T2N3L5"/>
<proteinExistence type="predicted"/>